<dbReference type="InterPro" id="IPR007712">
    <property type="entry name" value="RelE/ParE_toxin"/>
</dbReference>
<evidence type="ECO:0000313" key="4">
    <source>
        <dbReference type="Proteomes" id="UP000494260"/>
    </source>
</evidence>
<dbReference type="Gene3D" id="3.30.2310.20">
    <property type="entry name" value="RelE-like"/>
    <property type="match status" value="1"/>
</dbReference>
<name>A0A6P2SSS3_BURL3</name>
<dbReference type="EMBL" id="CABVQH010000002">
    <property type="protein sequence ID" value="VWC53593.1"/>
    <property type="molecule type" value="Genomic_DNA"/>
</dbReference>
<protein>
    <recommendedName>
        <fullName evidence="5">Plasmid stabilization protein</fullName>
    </recommendedName>
</protein>
<sequence>MTLSVVVLRSAEEDLKVLKRYLVSNFGAETWRASYGQIKDAIASIRAFPSQGRIPDELANINLSQYREVVAGMNRVIYDVRGDTIHVHIVCDTRRDLKSLLMRRLMLAH</sequence>
<reference evidence="2" key="2">
    <citation type="journal article" date="2020" name="MBio">
        <title>Horizontal gene transfer to a defensive symbiont with a reduced genome amongst a multipartite beetle microbiome.</title>
        <authorList>
            <person name="Waterworth S.C."/>
            <person name="Florez L.V."/>
            <person name="Rees E.R."/>
            <person name="Hertweck C."/>
            <person name="Kaltenpoth M."/>
            <person name="Kwan J.C."/>
        </authorList>
    </citation>
    <scope>NUCLEOTIDE SEQUENCE</scope>
    <source>
        <strain evidence="2">Cluster_DBSCAN_round4_0</strain>
    </source>
</reference>
<evidence type="ECO:0000313" key="3">
    <source>
        <dbReference type="EMBL" id="VWC53593.1"/>
    </source>
</evidence>
<dbReference type="Pfam" id="PF05016">
    <property type="entry name" value="ParE_toxin"/>
    <property type="match status" value="1"/>
</dbReference>
<organism evidence="3 4">
    <name type="scientific">Burkholderia lata (strain ATCC 17760 / DSM 23089 / LMG 22485 / NCIMB 9086 / R18194 / 383)</name>
    <dbReference type="NCBI Taxonomy" id="482957"/>
    <lineage>
        <taxon>Bacteria</taxon>
        <taxon>Pseudomonadati</taxon>
        <taxon>Pseudomonadota</taxon>
        <taxon>Betaproteobacteria</taxon>
        <taxon>Burkholderiales</taxon>
        <taxon>Burkholderiaceae</taxon>
        <taxon>Burkholderia</taxon>
        <taxon>Burkholderia cepacia complex</taxon>
    </lineage>
</organism>
<keyword evidence="1" id="KW-1277">Toxin-antitoxin system</keyword>
<proteinExistence type="predicted"/>
<dbReference type="EMBL" id="WNDV01000006">
    <property type="protein sequence ID" value="KAF1038194.1"/>
    <property type="molecule type" value="Genomic_DNA"/>
</dbReference>
<dbReference type="Proteomes" id="UP000494260">
    <property type="component" value="Unassembled WGS sequence"/>
</dbReference>
<accession>A0A6P2SSS3</accession>
<evidence type="ECO:0008006" key="5">
    <source>
        <dbReference type="Google" id="ProtNLM"/>
    </source>
</evidence>
<evidence type="ECO:0000313" key="2">
    <source>
        <dbReference type="EMBL" id="KAF1038194.1"/>
    </source>
</evidence>
<dbReference type="Proteomes" id="UP000467522">
    <property type="component" value="Unassembled WGS sequence"/>
</dbReference>
<reference evidence="3 4" key="1">
    <citation type="submission" date="2019-09" db="EMBL/GenBank/DDBJ databases">
        <authorList>
            <person name="Depoorter E."/>
        </authorList>
    </citation>
    <scope>NUCLEOTIDE SEQUENCE [LARGE SCALE GENOMIC DNA]</scope>
    <source>
        <strain evidence="3">R-18109</strain>
    </source>
</reference>
<gene>
    <name evidence="3" type="ORF">BLA18109_00476</name>
    <name evidence="2" type="ORF">GAK33_02249</name>
</gene>
<dbReference type="InterPro" id="IPR035093">
    <property type="entry name" value="RelE/ParE_toxin_dom_sf"/>
</dbReference>
<dbReference type="AlphaFoldDB" id="A0A6P2SSS3"/>
<evidence type="ECO:0000256" key="1">
    <source>
        <dbReference type="ARBA" id="ARBA00022649"/>
    </source>
</evidence>
<dbReference type="RefSeq" id="WP_089474298.1">
    <property type="nucleotide sequence ID" value="NZ_CABVQH010000002.1"/>
</dbReference>